<dbReference type="Proteomes" id="UP001179361">
    <property type="component" value="Unassembled WGS sequence"/>
</dbReference>
<dbReference type="RefSeq" id="WP_231057509.1">
    <property type="nucleotide sequence ID" value="NZ_JAJNOC010000002.1"/>
</dbReference>
<name>A0ABS8Q370_9BURK</name>
<gene>
    <name evidence="1" type="ORF">LQ564_07605</name>
</gene>
<organism evidence="1 2">
    <name type="scientific">Massilia phyllostachyos</name>
    <dbReference type="NCBI Taxonomy" id="2898585"/>
    <lineage>
        <taxon>Bacteria</taxon>
        <taxon>Pseudomonadati</taxon>
        <taxon>Pseudomonadota</taxon>
        <taxon>Betaproteobacteria</taxon>
        <taxon>Burkholderiales</taxon>
        <taxon>Oxalobacteraceae</taxon>
        <taxon>Telluria group</taxon>
        <taxon>Massilia</taxon>
    </lineage>
</organism>
<dbReference type="InterPro" id="IPR047706">
    <property type="entry name" value="BCAM0308-like"/>
</dbReference>
<keyword evidence="2" id="KW-1185">Reference proteome</keyword>
<evidence type="ECO:0000313" key="1">
    <source>
        <dbReference type="EMBL" id="MCD2516180.1"/>
    </source>
</evidence>
<dbReference type="EMBL" id="JAJNOC010000002">
    <property type="protein sequence ID" value="MCD2516180.1"/>
    <property type="molecule type" value="Genomic_DNA"/>
</dbReference>
<accession>A0ABS8Q370</accession>
<dbReference type="NCBIfam" id="NF040826">
    <property type="entry name" value="lxa_BCAM0308"/>
    <property type="match status" value="1"/>
</dbReference>
<protein>
    <submittedName>
        <fullName evidence="1">ATPase</fullName>
    </submittedName>
</protein>
<evidence type="ECO:0000313" key="2">
    <source>
        <dbReference type="Proteomes" id="UP001179361"/>
    </source>
</evidence>
<comment type="caution">
    <text evidence="1">The sequence shown here is derived from an EMBL/GenBank/DDBJ whole genome shotgun (WGS) entry which is preliminary data.</text>
</comment>
<proteinExistence type="predicted"/>
<sequence length="159" mass="16890">MNEPTSRQPDDAVHDPYAALQALASPAVCGGCGAVHADGHWAWSPAPPGAAATTCPACLRERDRQPAGELTVDAALARTHRESIIALARAVEAREKRLHPLQRIMDIAPVAPADGALTITTTDPHLARGLGEALQERFRARATYAFARGQHLLQVALTP</sequence>
<reference evidence="1" key="1">
    <citation type="submission" date="2021-11" db="EMBL/GenBank/DDBJ databases">
        <title>The complete genome of Massilia sp sp. G4R7.</title>
        <authorList>
            <person name="Liu L."/>
            <person name="Yue J."/>
            <person name="Yuan J."/>
            <person name="Yang F."/>
            <person name="Li L."/>
        </authorList>
    </citation>
    <scope>NUCLEOTIDE SEQUENCE</scope>
    <source>
        <strain evidence="1">G4R7</strain>
    </source>
</reference>